<accession>R0DYA3</accession>
<reference evidence="1 2" key="1">
    <citation type="journal article" date="2013" name="Genome Announc.">
        <title>Draft Genome Sequence for Ralstonia sp. Strain OR214, a Bacterium with Potential for Bioremediation.</title>
        <authorList>
            <person name="Utturkar S.M."/>
            <person name="Bollmann A."/>
            <person name="Brzoska R.M."/>
            <person name="Klingeman D.M."/>
            <person name="Epstein S.E."/>
            <person name="Palumbo A.V."/>
            <person name="Brown S.D."/>
        </authorList>
    </citation>
    <scope>NUCLEOTIDE SEQUENCE [LARGE SCALE GENOMIC DNA]</scope>
    <source>
        <strain evidence="1 2">OR214</strain>
    </source>
</reference>
<name>R0DYA3_RALPI</name>
<proteinExistence type="predicted"/>
<evidence type="ECO:0000313" key="1">
    <source>
        <dbReference type="EMBL" id="ENZ74954.1"/>
    </source>
</evidence>
<feature type="non-terminal residue" evidence="1">
    <location>
        <position position="1"/>
    </location>
</feature>
<dbReference type="AlphaFoldDB" id="R0DYA3"/>
<organism evidence="1 2">
    <name type="scientific">Ralstonia pickettii OR214</name>
    <dbReference type="NCBI Taxonomy" id="1264675"/>
    <lineage>
        <taxon>Bacteria</taxon>
        <taxon>Pseudomonadati</taxon>
        <taxon>Pseudomonadota</taxon>
        <taxon>Betaproteobacteria</taxon>
        <taxon>Burkholderiales</taxon>
        <taxon>Burkholderiaceae</taxon>
        <taxon>Ralstonia</taxon>
    </lineage>
</organism>
<gene>
    <name evidence="1" type="ORF">OR214_05117</name>
</gene>
<dbReference type="EMBL" id="APMQ01000026">
    <property type="protein sequence ID" value="ENZ74954.1"/>
    <property type="molecule type" value="Genomic_DNA"/>
</dbReference>
<evidence type="ECO:0008006" key="3">
    <source>
        <dbReference type="Google" id="ProtNLM"/>
    </source>
</evidence>
<sequence length="33" mass="3959">SDYAWCQVFSGGYQDYDHKYGELRARAVRRLTF</sequence>
<comment type="caution">
    <text evidence="1">The sequence shown here is derived from an EMBL/GenBank/DDBJ whole genome shotgun (WGS) entry which is preliminary data.</text>
</comment>
<dbReference type="Proteomes" id="UP000013280">
    <property type="component" value="Unassembled WGS sequence"/>
</dbReference>
<evidence type="ECO:0000313" key="2">
    <source>
        <dbReference type="Proteomes" id="UP000013280"/>
    </source>
</evidence>
<protein>
    <recommendedName>
        <fullName evidence="3">DUF1566 domain-containing protein</fullName>
    </recommendedName>
</protein>